<evidence type="ECO:0000313" key="2">
    <source>
        <dbReference type="EMBL" id="VEL35473.1"/>
    </source>
</evidence>
<dbReference type="Proteomes" id="UP000784294">
    <property type="component" value="Unassembled WGS sequence"/>
</dbReference>
<organism evidence="2 3">
    <name type="scientific">Protopolystoma xenopodis</name>
    <dbReference type="NCBI Taxonomy" id="117903"/>
    <lineage>
        <taxon>Eukaryota</taxon>
        <taxon>Metazoa</taxon>
        <taxon>Spiralia</taxon>
        <taxon>Lophotrochozoa</taxon>
        <taxon>Platyhelminthes</taxon>
        <taxon>Monogenea</taxon>
        <taxon>Polyopisthocotylea</taxon>
        <taxon>Polystomatidea</taxon>
        <taxon>Polystomatidae</taxon>
        <taxon>Protopolystoma</taxon>
    </lineage>
</organism>
<reference evidence="2" key="1">
    <citation type="submission" date="2018-11" db="EMBL/GenBank/DDBJ databases">
        <authorList>
            <consortium name="Pathogen Informatics"/>
        </authorList>
    </citation>
    <scope>NUCLEOTIDE SEQUENCE</scope>
</reference>
<sequence>MRFSAADSRRYRQLSKGQKNSSDSRRLLSQKPEYVVTTALRRPDQPEKSVWRLLLLVSSVFVMLEDDIVTRPEHHLESEGLIQVRSTGSSAHHEGTRTAGRQLRPEQDLLQFRFTASFAIASSGVCEVAMSLYVPCQTSQIIPSMLYLFVRVVAVSLMCRNEAANNACLPEGTSR</sequence>
<name>A0A3S5CNJ2_9PLAT</name>
<evidence type="ECO:0000256" key="1">
    <source>
        <dbReference type="SAM" id="MobiDB-lite"/>
    </source>
</evidence>
<feature type="region of interest" description="Disordered" evidence="1">
    <location>
        <begin position="1"/>
        <end position="28"/>
    </location>
</feature>
<protein>
    <submittedName>
        <fullName evidence="2">Uncharacterized protein</fullName>
    </submittedName>
</protein>
<evidence type="ECO:0000313" key="3">
    <source>
        <dbReference type="Proteomes" id="UP000784294"/>
    </source>
</evidence>
<dbReference type="AlphaFoldDB" id="A0A3S5CNJ2"/>
<gene>
    <name evidence="2" type="ORF">PXEA_LOCUS28913</name>
</gene>
<keyword evidence="3" id="KW-1185">Reference proteome</keyword>
<accession>A0A3S5CNJ2</accession>
<comment type="caution">
    <text evidence="2">The sequence shown here is derived from an EMBL/GenBank/DDBJ whole genome shotgun (WGS) entry which is preliminary data.</text>
</comment>
<dbReference type="EMBL" id="CAAALY010249919">
    <property type="protein sequence ID" value="VEL35473.1"/>
    <property type="molecule type" value="Genomic_DNA"/>
</dbReference>
<proteinExistence type="predicted"/>